<proteinExistence type="inferred from homology"/>
<keyword evidence="2" id="KW-0119">Carbohydrate metabolism</keyword>
<sequence length="483" mass="50255">MASGDAEILLGIDVGTSGVKVVATDLEGRLVRSSTARYDTQVDSDGRGSDQDAGSWWSAITSVTGGVVAGARVLAVAVTSQAPTLVPVDDRGREVGLALTWLDRQAVAEAAEIERIAPGHRNGPDPFFGTAKLPWLLRNRPEVAARAAHVVSANGYVAGRLTGRTTLDDSSASLMQGFDEQANAFDERLFGRGLGIELLPPIVATTDVIGAVTADAASETGIPAGAPVVAGGVDSVGSAVEAGILDVGGPLVEMTGFSSATMLAVPPGTHVPGFIHERHCVPGVDLLITAQVTAGATVDWVNRLAGEDLRDSAALLARSRPSRLTTVPSFAGERTPTWNPRARGIIDGLDLAADGVELMLSVLEGNALALADDVAELRARGFAVDRLLSTGGGSASTAWLQIKADALGVPVLRPRGGHGAAQGASYLAGLAIGVHDVGKLQQFAADIEHEFTPDTELHERYEHRRAHFSRVRELNRARATETP</sequence>
<keyword evidence="8" id="KW-1185">Reference proteome</keyword>
<dbReference type="PIRSF" id="PIRSF000538">
    <property type="entry name" value="GlpK"/>
    <property type="match status" value="1"/>
</dbReference>
<evidence type="ECO:0008006" key="9">
    <source>
        <dbReference type="Google" id="ProtNLM"/>
    </source>
</evidence>
<dbReference type="EMBL" id="SMLA01000008">
    <property type="protein sequence ID" value="TDD90637.1"/>
    <property type="molecule type" value="Genomic_DNA"/>
</dbReference>
<feature type="domain" description="Carbohydrate kinase FGGY N-terminal" evidence="5">
    <location>
        <begin position="9"/>
        <end position="239"/>
    </location>
</feature>
<dbReference type="PANTHER" id="PTHR43095">
    <property type="entry name" value="SUGAR KINASE"/>
    <property type="match status" value="1"/>
</dbReference>
<dbReference type="InterPro" id="IPR018485">
    <property type="entry name" value="FGGY_C"/>
</dbReference>
<dbReference type="Pfam" id="PF02782">
    <property type="entry name" value="FGGY_C"/>
    <property type="match status" value="1"/>
</dbReference>
<keyword evidence="4" id="KW-0418">Kinase</keyword>
<dbReference type="Proteomes" id="UP000294723">
    <property type="component" value="Unassembled WGS sequence"/>
</dbReference>
<dbReference type="RefSeq" id="WP_132682000.1">
    <property type="nucleotide sequence ID" value="NZ_SMLA01000008.1"/>
</dbReference>
<dbReference type="Pfam" id="PF00370">
    <property type="entry name" value="FGGY_N"/>
    <property type="match status" value="1"/>
</dbReference>
<dbReference type="InterPro" id="IPR050406">
    <property type="entry name" value="FGGY_Carb_Kinase"/>
</dbReference>
<dbReference type="SUPFAM" id="SSF53067">
    <property type="entry name" value="Actin-like ATPase domain"/>
    <property type="match status" value="2"/>
</dbReference>
<accession>A0A4V2YXT6</accession>
<keyword evidence="3" id="KW-0808">Transferase</keyword>
<dbReference type="GO" id="GO:0042732">
    <property type="term" value="P:D-xylose metabolic process"/>
    <property type="evidence" value="ECO:0007669"/>
    <property type="project" value="UniProtKB-KW"/>
</dbReference>
<dbReference type="InterPro" id="IPR018484">
    <property type="entry name" value="FGGY_N"/>
</dbReference>
<evidence type="ECO:0000259" key="6">
    <source>
        <dbReference type="Pfam" id="PF02782"/>
    </source>
</evidence>
<evidence type="ECO:0000313" key="7">
    <source>
        <dbReference type="EMBL" id="TDD90637.1"/>
    </source>
</evidence>
<evidence type="ECO:0000256" key="2">
    <source>
        <dbReference type="ARBA" id="ARBA00022629"/>
    </source>
</evidence>
<evidence type="ECO:0000256" key="4">
    <source>
        <dbReference type="ARBA" id="ARBA00022777"/>
    </source>
</evidence>
<evidence type="ECO:0000256" key="1">
    <source>
        <dbReference type="ARBA" id="ARBA00009156"/>
    </source>
</evidence>
<dbReference type="AlphaFoldDB" id="A0A4V2YXT6"/>
<name>A0A4V2YXT6_9PSEU</name>
<dbReference type="PANTHER" id="PTHR43095:SF5">
    <property type="entry name" value="XYLULOSE KINASE"/>
    <property type="match status" value="1"/>
</dbReference>
<dbReference type="Gene3D" id="3.30.420.40">
    <property type="match status" value="2"/>
</dbReference>
<dbReference type="GO" id="GO:0016301">
    <property type="term" value="F:kinase activity"/>
    <property type="evidence" value="ECO:0007669"/>
    <property type="project" value="UniProtKB-KW"/>
</dbReference>
<keyword evidence="2" id="KW-0859">Xylose metabolism</keyword>
<protein>
    <recommendedName>
        <fullName evidence="9">Xylulokinase</fullName>
    </recommendedName>
</protein>
<feature type="domain" description="Carbohydrate kinase FGGY C-terminal" evidence="6">
    <location>
        <begin position="270"/>
        <end position="431"/>
    </location>
</feature>
<comment type="similarity">
    <text evidence="1">Belongs to the FGGY kinase family.</text>
</comment>
<reference evidence="7 8" key="1">
    <citation type="submission" date="2019-03" db="EMBL/GenBank/DDBJ databases">
        <title>Draft genome sequences of novel Actinobacteria.</title>
        <authorList>
            <person name="Sahin N."/>
            <person name="Ay H."/>
            <person name="Saygin H."/>
        </authorList>
    </citation>
    <scope>NUCLEOTIDE SEQUENCE [LARGE SCALE GENOMIC DNA]</scope>
    <source>
        <strain evidence="7 8">5K548</strain>
    </source>
</reference>
<evidence type="ECO:0000313" key="8">
    <source>
        <dbReference type="Proteomes" id="UP000294723"/>
    </source>
</evidence>
<evidence type="ECO:0000256" key="3">
    <source>
        <dbReference type="ARBA" id="ARBA00022679"/>
    </source>
</evidence>
<gene>
    <name evidence="7" type="ORF">E1202_08420</name>
</gene>
<organism evidence="7 8">
    <name type="scientific">Saccharopolyspora karakumensis</name>
    <dbReference type="NCBI Taxonomy" id="2530386"/>
    <lineage>
        <taxon>Bacteria</taxon>
        <taxon>Bacillati</taxon>
        <taxon>Actinomycetota</taxon>
        <taxon>Actinomycetes</taxon>
        <taxon>Pseudonocardiales</taxon>
        <taxon>Pseudonocardiaceae</taxon>
        <taxon>Saccharopolyspora</taxon>
    </lineage>
</organism>
<evidence type="ECO:0000259" key="5">
    <source>
        <dbReference type="Pfam" id="PF00370"/>
    </source>
</evidence>
<dbReference type="InterPro" id="IPR043129">
    <property type="entry name" value="ATPase_NBD"/>
</dbReference>
<comment type="caution">
    <text evidence="7">The sequence shown here is derived from an EMBL/GenBank/DDBJ whole genome shotgun (WGS) entry which is preliminary data.</text>
</comment>
<dbReference type="InterPro" id="IPR000577">
    <property type="entry name" value="Carb_kinase_FGGY"/>
</dbReference>